<dbReference type="InterPro" id="IPR001647">
    <property type="entry name" value="HTH_TetR"/>
</dbReference>
<evidence type="ECO:0000313" key="7">
    <source>
        <dbReference type="Proteomes" id="UP001143328"/>
    </source>
</evidence>
<reference evidence="6" key="1">
    <citation type="journal article" date="2014" name="Int. J. Syst. Evol. Microbiol.">
        <title>Complete genome sequence of Corynebacterium casei LMG S-19264T (=DSM 44701T), isolated from a smear-ripened cheese.</title>
        <authorList>
            <consortium name="US DOE Joint Genome Institute (JGI-PGF)"/>
            <person name="Walter F."/>
            <person name="Albersmeier A."/>
            <person name="Kalinowski J."/>
            <person name="Ruckert C."/>
        </authorList>
    </citation>
    <scope>NUCLEOTIDE SEQUENCE</scope>
    <source>
        <strain evidence="6">VKM B-2935</strain>
    </source>
</reference>
<dbReference type="Proteomes" id="UP001143328">
    <property type="component" value="Unassembled WGS sequence"/>
</dbReference>
<dbReference type="PRINTS" id="PR00455">
    <property type="entry name" value="HTHTETR"/>
</dbReference>
<evidence type="ECO:0000313" key="6">
    <source>
        <dbReference type="EMBL" id="GLK90845.1"/>
    </source>
</evidence>
<dbReference type="InterPro" id="IPR011075">
    <property type="entry name" value="TetR_C"/>
</dbReference>
<dbReference type="PROSITE" id="PS50977">
    <property type="entry name" value="HTH_TETR_2"/>
    <property type="match status" value="1"/>
</dbReference>
<protein>
    <submittedName>
        <fullName evidence="6">TetR family transcriptional regulator</fullName>
    </submittedName>
</protein>
<keyword evidence="1" id="KW-0805">Transcription regulation</keyword>
<gene>
    <name evidence="6" type="ORF">GCM10017655_39090</name>
</gene>
<accession>A0A9W6KAU0</accession>
<keyword evidence="2 4" id="KW-0238">DNA-binding</keyword>
<reference evidence="6" key="2">
    <citation type="submission" date="2023-01" db="EMBL/GenBank/DDBJ databases">
        <authorList>
            <person name="Sun Q."/>
            <person name="Evtushenko L."/>
        </authorList>
    </citation>
    <scope>NUCLEOTIDE SEQUENCE</scope>
    <source>
        <strain evidence="6">VKM B-2935</strain>
    </source>
</reference>
<dbReference type="Pfam" id="PF16925">
    <property type="entry name" value="TetR_C_13"/>
    <property type="match status" value="1"/>
</dbReference>
<comment type="caution">
    <text evidence="6">The sequence shown here is derived from an EMBL/GenBank/DDBJ whole genome shotgun (WGS) entry which is preliminary data.</text>
</comment>
<evidence type="ECO:0000256" key="3">
    <source>
        <dbReference type="ARBA" id="ARBA00023163"/>
    </source>
</evidence>
<dbReference type="PANTHER" id="PTHR47506:SF1">
    <property type="entry name" value="HTH-TYPE TRANSCRIPTIONAL REGULATOR YJDC"/>
    <property type="match status" value="1"/>
</dbReference>
<evidence type="ECO:0000259" key="5">
    <source>
        <dbReference type="PROSITE" id="PS50977"/>
    </source>
</evidence>
<evidence type="ECO:0000256" key="1">
    <source>
        <dbReference type="ARBA" id="ARBA00023015"/>
    </source>
</evidence>
<name>A0A9W6KAU0_9PSED</name>
<dbReference type="InterPro" id="IPR009057">
    <property type="entry name" value="Homeodomain-like_sf"/>
</dbReference>
<sequence length="194" mass="21048">MVGIRQFNEEHTLERALEVFWRNGYGATSMPELAEATGVQRGSLYNAYGDKQGLFLAVFARYQKGFLAAASETLAPADTRSALKAFFTFAIASMKSGEAARGCLSTKTTVDENASAEPIREVLRGMVDGLESLLAERLRRASEPLALPVADAARLLVTLTRGIVVIERLYPETDRLQATADALIELIVPPCPAN</sequence>
<dbReference type="GO" id="GO:0003677">
    <property type="term" value="F:DNA binding"/>
    <property type="evidence" value="ECO:0007669"/>
    <property type="project" value="UniProtKB-UniRule"/>
</dbReference>
<feature type="domain" description="HTH tetR-type" evidence="5">
    <location>
        <begin position="6"/>
        <end position="66"/>
    </location>
</feature>
<dbReference type="SUPFAM" id="SSF46689">
    <property type="entry name" value="Homeodomain-like"/>
    <property type="match status" value="1"/>
</dbReference>
<evidence type="ECO:0000256" key="4">
    <source>
        <dbReference type="PROSITE-ProRule" id="PRU00335"/>
    </source>
</evidence>
<feature type="DNA-binding region" description="H-T-H motif" evidence="4">
    <location>
        <begin position="29"/>
        <end position="48"/>
    </location>
</feature>
<dbReference type="AlphaFoldDB" id="A0A9W6KAU0"/>
<evidence type="ECO:0000256" key="2">
    <source>
        <dbReference type="ARBA" id="ARBA00023125"/>
    </source>
</evidence>
<proteinExistence type="predicted"/>
<dbReference type="Gene3D" id="1.10.10.60">
    <property type="entry name" value="Homeodomain-like"/>
    <property type="match status" value="1"/>
</dbReference>
<keyword evidence="3" id="KW-0804">Transcription</keyword>
<keyword evidence="7" id="KW-1185">Reference proteome</keyword>
<dbReference type="Pfam" id="PF00440">
    <property type="entry name" value="TetR_N"/>
    <property type="match status" value="1"/>
</dbReference>
<dbReference type="EMBL" id="BSFN01000014">
    <property type="protein sequence ID" value="GLK90845.1"/>
    <property type="molecule type" value="Genomic_DNA"/>
</dbReference>
<dbReference type="InterPro" id="IPR036271">
    <property type="entry name" value="Tet_transcr_reg_TetR-rel_C_sf"/>
</dbReference>
<dbReference type="PANTHER" id="PTHR47506">
    <property type="entry name" value="TRANSCRIPTIONAL REGULATORY PROTEIN"/>
    <property type="match status" value="1"/>
</dbReference>
<organism evidence="6 7">
    <name type="scientific">Pseudomonas turukhanskensis</name>
    <dbReference type="NCBI Taxonomy" id="1806536"/>
    <lineage>
        <taxon>Bacteria</taxon>
        <taxon>Pseudomonadati</taxon>
        <taxon>Pseudomonadota</taxon>
        <taxon>Gammaproteobacteria</taxon>
        <taxon>Pseudomonadales</taxon>
        <taxon>Pseudomonadaceae</taxon>
        <taxon>Pseudomonas</taxon>
    </lineage>
</organism>
<dbReference type="RefSeq" id="WP_271197018.1">
    <property type="nucleotide sequence ID" value="NZ_BSFN01000014.1"/>
</dbReference>
<dbReference type="Gene3D" id="1.10.357.10">
    <property type="entry name" value="Tetracycline Repressor, domain 2"/>
    <property type="match status" value="1"/>
</dbReference>
<dbReference type="SUPFAM" id="SSF48498">
    <property type="entry name" value="Tetracyclin repressor-like, C-terminal domain"/>
    <property type="match status" value="1"/>
</dbReference>